<gene>
    <name evidence="1" type="ORF">EG339_02675</name>
</gene>
<keyword evidence="2" id="KW-1185">Reference proteome</keyword>
<sequence>MKLTTKKLEYCNFIEVKVDETEITIYENGNECSDFIQNLLETIDELCRLRNESAYEYFEKHYNIKIQENGKI</sequence>
<evidence type="ECO:0000313" key="2">
    <source>
        <dbReference type="Proteomes" id="UP000271193"/>
    </source>
</evidence>
<dbReference type="EMBL" id="CP033932">
    <property type="protein sequence ID" value="AZB23601.1"/>
    <property type="molecule type" value="Genomic_DNA"/>
</dbReference>
<dbReference type="Proteomes" id="UP000271193">
    <property type="component" value="Chromosome"/>
</dbReference>
<dbReference type="GeneID" id="99063705"/>
<protein>
    <submittedName>
        <fullName evidence="1">Uncharacterized protein</fullName>
    </submittedName>
</protein>
<name>A0A3G6T298_9FLAO</name>
<reference evidence="2" key="1">
    <citation type="submission" date="2018-11" db="EMBL/GenBank/DDBJ databases">
        <title>Proposal to divide the Flavobacteriaceae and reorganize its genera based on Amino Acid Identity values calculated from whole genome sequences.</title>
        <authorList>
            <person name="Nicholson A.C."/>
            <person name="Gulvik C.A."/>
            <person name="Whitney A.M."/>
            <person name="Humrighouse B.W."/>
            <person name="Bell M."/>
            <person name="Holmes B."/>
            <person name="Steigerwalt A.G."/>
            <person name="Villarma A."/>
            <person name="Sheth M."/>
            <person name="Batra D."/>
            <person name="Pryor J."/>
            <person name="Bernardet J.-F."/>
            <person name="Hugo C."/>
            <person name="Kampfer P."/>
            <person name="Newman J."/>
            <person name="McQuiston J.R."/>
        </authorList>
    </citation>
    <scope>NUCLEOTIDE SEQUENCE [LARGE SCALE GENOMIC DNA]</scope>
    <source>
        <strain evidence="2">G0229</strain>
    </source>
</reference>
<dbReference type="AlphaFoldDB" id="A0A3G6T298"/>
<organism evidence="1 2">
    <name type="scientific">Chryseobacterium bernardetii</name>
    <dbReference type="NCBI Taxonomy" id="1241978"/>
    <lineage>
        <taxon>Bacteria</taxon>
        <taxon>Pseudomonadati</taxon>
        <taxon>Bacteroidota</taxon>
        <taxon>Flavobacteriia</taxon>
        <taxon>Flavobacteriales</taxon>
        <taxon>Weeksellaceae</taxon>
        <taxon>Chryseobacterium group</taxon>
        <taxon>Chryseobacterium</taxon>
    </lineage>
</organism>
<dbReference type="RefSeq" id="WP_123868738.1">
    <property type="nucleotide sequence ID" value="NZ_CP033932.1"/>
</dbReference>
<dbReference type="KEGG" id="cben:EG339_02675"/>
<evidence type="ECO:0000313" key="1">
    <source>
        <dbReference type="EMBL" id="AZB23601.1"/>
    </source>
</evidence>
<proteinExistence type="predicted"/>
<accession>A0A3G6T298</accession>